<sequence>MRVASVPTAHPFVRSLHHPDVSRLPDPPVPGAPPGRWWPSPWLDADVVRARAGEFDLLHLHFGFDDRTPAELRALVAALRAAGRPLVLTVHDLRNPHHADPGPHEAALDVLVPAAAVLVTLTPGAAARIRRRWGREARVLEHPAVVGPEWAGRPRPERDGFVVGLHAKSHRTNADPLGVARALAGCLPDGATLRVDTHDDERGRAVARALREAPGTGALDLRVHPPFDDDELYTYLQELDVSVLPHRWGTHSGWLEACHDLGTTALVPEIGYLREQAPCLTYALADDGPDPESLGAVLALAHRTRPVWRADPARRARRRAEIADAYAGEYRRALTGVAG</sequence>
<comment type="caution">
    <text evidence="1">The sequence shown here is derived from an EMBL/GenBank/DDBJ whole genome shotgun (WGS) entry which is preliminary data.</text>
</comment>
<evidence type="ECO:0000313" key="1">
    <source>
        <dbReference type="EMBL" id="MEQ3553413.1"/>
    </source>
</evidence>
<dbReference type="SUPFAM" id="SSF53756">
    <property type="entry name" value="UDP-Glycosyltransferase/glycogen phosphorylase"/>
    <property type="match status" value="1"/>
</dbReference>
<keyword evidence="2" id="KW-1185">Reference proteome</keyword>
<dbReference type="EMBL" id="JBEDNQ010000010">
    <property type="protein sequence ID" value="MEQ3553413.1"/>
    <property type="molecule type" value="Genomic_DNA"/>
</dbReference>
<dbReference type="RefSeq" id="WP_349300481.1">
    <property type="nucleotide sequence ID" value="NZ_JBEDNQ010000010.1"/>
</dbReference>
<gene>
    <name evidence="1" type="ORF">WIS52_23325</name>
</gene>
<accession>A0ABV1KJA9</accession>
<dbReference type="Proteomes" id="UP001494902">
    <property type="component" value="Unassembled WGS sequence"/>
</dbReference>
<protein>
    <submittedName>
        <fullName evidence="1">Glycosyltransferase family 1 protein</fullName>
    </submittedName>
</protein>
<name>A0ABV1KJA9_9PSEU</name>
<evidence type="ECO:0000313" key="2">
    <source>
        <dbReference type="Proteomes" id="UP001494902"/>
    </source>
</evidence>
<proteinExistence type="predicted"/>
<dbReference type="Gene3D" id="3.40.50.2000">
    <property type="entry name" value="Glycogen Phosphorylase B"/>
    <property type="match status" value="2"/>
</dbReference>
<organism evidence="1 2">
    <name type="scientific">Pseudonocardia nematodicida</name>
    <dbReference type="NCBI Taxonomy" id="1206997"/>
    <lineage>
        <taxon>Bacteria</taxon>
        <taxon>Bacillati</taxon>
        <taxon>Actinomycetota</taxon>
        <taxon>Actinomycetes</taxon>
        <taxon>Pseudonocardiales</taxon>
        <taxon>Pseudonocardiaceae</taxon>
        <taxon>Pseudonocardia</taxon>
    </lineage>
</organism>
<reference evidence="1 2" key="1">
    <citation type="submission" date="2024-03" db="EMBL/GenBank/DDBJ databases">
        <title>Draft genome sequence of Pseudonocardia nematodicida JCM 31783.</title>
        <authorList>
            <person name="Butdee W."/>
            <person name="Duangmal K."/>
        </authorList>
    </citation>
    <scope>NUCLEOTIDE SEQUENCE [LARGE SCALE GENOMIC DNA]</scope>
    <source>
        <strain evidence="1 2">JCM 31783</strain>
    </source>
</reference>